<comment type="caution">
    <text evidence="2">The sequence shown here is derived from an EMBL/GenBank/DDBJ whole genome shotgun (WGS) entry which is preliminary data.</text>
</comment>
<dbReference type="EMBL" id="RHFK02000008">
    <property type="protein sequence ID" value="TWW72314.1"/>
    <property type="molecule type" value="Genomic_DNA"/>
</dbReference>
<evidence type="ECO:0000313" key="2">
    <source>
        <dbReference type="EMBL" id="TWW72314.1"/>
    </source>
</evidence>
<name>A0A5C6NXS8_9TELE</name>
<accession>A0A5C6NXS8</accession>
<feature type="compositionally biased region" description="Basic residues" evidence="1">
    <location>
        <begin position="154"/>
        <end position="164"/>
    </location>
</feature>
<feature type="region of interest" description="Disordered" evidence="1">
    <location>
        <begin position="124"/>
        <end position="174"/>
    </location>
</feature>
<dbReference type="AlphaFoldDB" id="A0A5C6NXS8"/>
<keyword evidence="3" id="KW-1185">Reference proteome</keyword>
<proteinExistence type="predicted"/>
<dbReference type="Proteomes" id="UP000324091">
    <property type="component" value="Chromosome 16"/>
</dbReference>
<evidence type="ECO:0000313" key="3">
    <source>
        <dbReference type="Proteomes" id="UP000324091"/>
    </source>
</evidence>
<sequence>MAAQTGMPVLCPVLFPPLSAVFGHQEKHGHGTLWRFPAPTPRFLKAVGHGYLGTVCGGIEVAGSTSERVVLDTLPAAGVLLEKKSYEERALYLDAIVQNHREVVTFEDFASQVFSPSPGYPMSGTGSFTGSTSTDTGASADCVDQVSPTMPRATKNRVSGKLRRSASAISKSSN</sequence>
<evidence type="ECO:0000256" key="1">
    <source>
        <dbReference type="SAM" id="MobiDB-lite"/>
    </source>
</evidence>
<protein>
    <submittedName>
        <fullName evidence="2">Ral GTPase-activating protein subunit alpha-2 250 kDa substrate of Akt</fullName>
    </submittedName>
</protein>
<organism evidence="2 3">
    <name type="scientific">Takifugu flavidus</name>
    <name type="common">sansaifugu</name>
    <dbReference type="NCBI Taxonomy" id="433684"/>
    <lineage>
        <taxon>Eukaryota</taxon>
        <taxon>Metazoa</taxon>
        <taxon>Chordata</taxon>
        <taxon>Craniata</taxon>
        <taxon>Vertebrata</taxon>
        <taxon>Euteleostomi</taxon>
        <taxon>Actinopterygii</taxon>
        <taxon>Neopterygii</taxon>
        <taxon>Teleostei</taxon>
        <taxon>Neoteleostei</taxon>
        <taxon>Acanthomorphata</taxon>
        <taxon>Eupercaria</taxon>
        <taxon>Tetraodontiformes</taxon>
        <taxon>Tetradontoidea</taxon>
        <taxon>Tetraodontidae</taxon>
        <taxon>Takifugu</taxon>
    </lineage>
</organism>
<gene>
    <name evidence="2" type="ORF">D4764_16G0008110</name>
</gene>
<feature type="compositionally biased region" description="Low complexity" evidence="1">
    <location>
        <begin position="124"/>
        <end position="141"/>
    </location>
</feature>
<reference evidence="2 3" key="1">
    <citation type="submission" date="2019-04" db="EMBL/GenBank/DDBJ databases">
        <title>Chromosome genome assembly for Takifugu flavidus.</title>
        <authorList>
            <person name="Xiao S."/>
        </authorList>
    </citation>
    <scope>NUCLEOTIDE SEQUENCE [LARGE SCALE GENOMIC DNA]</scope>
    <source>
        <strain evidence="2">HTHZ2018</strain>
        <tissue evidence="2">Muscle</tissue>
    </source>
</reference>